<dbReference type="STRING" id="745366.GA0070213_10441"/>
<reference evidence="3" key="1">
    <citation type="submission" date="2016-06" db="EMBL/GenBank/DDBJ databases">
        <authorList>
            <person name="Varghese N."/>
            <person name="Submissions Spin"/>
        </authorList>
    </citation>
    <scope>NUCLEOTIDE SEQUENCE [LARGE SCALE GENOMIC DNA]</scope>
    <source>
        <strain evidence="3">DSM 45647</strain>
    </source>
</reference>
<dbReference type="RefSeq" id="WP_245716315.1">
    <property type="nucleotide sequence ID" value="NZ_FMDM01000004.1"/>
</dbReference>
<protein>
    <submittedName>
        <fullName evidence="2">Uncharacterized protein</fullName>
    </submittedName>
</protein>
<dbReference type="InterPro" id="IPR045596">
    <property type="entry name" value="DUF6459"/>
</dbReference>
<evidence type="ECO:0000313" key="3">
    <source>
        <dbReference type="Proteomes" id="UP000199360"/>
    </source>
</evidence>
<evidence type="ECO:0000313" key="2">
    <source>
        <dbReference type="EMBL" id="SCG49686.1"/>
    </source>
</evidence>
<feature type="region of interest" description="Disordered" evidence="1">
    <location>
        <begin position="1"/>
        <end position="146"/>
    </location>
</feature>
<dbReference type="Proteomes" id="UP000199360">
    <property type="component" value="Unassembled WGS sequence"/>
</dbReference>
<gene>
    <name evidence="2" type="ORF">GA0070213_10441</name>
</gene>
<dbReference type="EMBL" id="FMDM01000004">
    <property type="protein sequence ID" value="SCG49686.1"/>
    <property type="molecule type" value="Genomic_DNA"/>
</dbReference>
<feature type="compositionally biased region" description="Gly residues" evidence="1">
    <location>
        <begin position="79"/>
        <end position="115"/>
    </location>
</feature>
<accession>A0A1C5HUJ0</accession>
<evidence type="ECO:0000256" key="1">
    <source>
        <dbReference type="SAM" id="MobiDB-lite"/>
    </source>
</evidence>
<keyword evidence="3" id="KW-1185">Reference proteome</keyword>
<proteinExistence type="predicted"/>
<feature type="compositionally biased region" description="Pro residues" evidence="1">
    <location>
        <begin position="10"/>
        <end position="24"/>
    </location>
</feature>
<name>A0A1C5HUJ0_9ACTN</name>
<dbReference type="AlphaFoldDB" id="A0A1C5HUJ0"/>
<sequence length="259" mass="27331">MVDTRRPRSPRPPVRLRPAPPLDPPCTDEDPVWGHAGQLTLDLLDHRRQDPGRPADRPADRSPGWPRWSASGAPRTVLGEGGTSRGVPGEGGTPRGAPGEGGTPRGAPGEGGARPRGGTLRDAAVSGDGVGWPPAAGPPPSALATATPEATRAAHRFMRTFLEIVNGFRPPGQLRSLCLPEVAAQVSAELTRASRRVAPVRRRSARPVLLLLRLRACEPRTGAVEATAVFAGAGGTSWAIALRLEHRRGNWLCLVLDVL</sequence>
<dbReference type="Pfam" id="PF20060">
    <property type="entry name" value="DUF6459"/>
    <property type="match status" value="1"/>
</dbReference>
<feature type="compositionally biased region" description="Basic and acidic residues" evidence="1">
    <location>
        <begin position="43"/>
        <end position="60"/>
    </location>
</feature>
<organism evidence="2 3">
    <name type="scientific">Micromonospora humi</name>
    <dbReference type="NCBI Taxonomy" id="745366"/>
    <lineage>
        <taxon>Bacteria</taxon>
        <taxon>Bacillati</taxon>
        <taxon>Actinomycetota</taxon>
        <taxon>Actinomycetes</taxon>
        <taxon>Micromonosporales</taxon>
        <taxon>Micromonosporaceae</taxon>
        <taxon>Micromonospora</taxon>
    </lineage>
</organism>